<dbReference type="Proteomes" id="UP001273505">
    <property type="component" value="Unassembled WGS sequence"/>
</dbReference>
<dbReference type="EMBL" id="JAXAFO010000045">
    <property type="protein sequence ID" value="MDX6851252.1"/>
    <property type="molecule type" value="Genomic_DNA"/>
</dbReference>
<proteinExistence type="predicted"/>
<evidence type="ECO:0000313" key="3">
    <source>
        <dbReference type="Proteomes" id="UP001273505"/>
    </source>
</evidence>
<dbReference type="InterPro" id="IPR008319">
    <property type="entry name" value="GyrI-like_CCH_Lin2189-like"/>
</dbReference>
<dbReference type="Pfam" id="PF06445">
    <property type="entry name" value="GyrI-like"/>
    <property type="match status" value="1"/>
</dbReference>
<evidence type="ECO:0000259" key="1">
    <source>
        <dbReference type="Pfam" id="PF06445"/>
    </source>
</evidence>
<dbReference type="RefSeq" id="WP_302721172.1">
    <property type="nucleotide sequence ID" value="NZ_JAULRU010000257.1"/>
</dbReference>
<sequence>MEKIDYKKKLKHLYRPSAKVVQQVEVPPLRYLMVDGTGEPGSASYQEAIEALYKVSYTAKFTVKKGSMATDYAVMPLEGLWWADDMRVFETGDKSQWLWTMMIMQPDIVPDTIIEQCIESVREKNNVSGLDRLRLQTFDEGLCMQTMHIGPFSEEGPTVARVHEAITEVGNLRGKHHEIYLSDIRRANPSNWKTVIRQPYE</sequence>
<name>A0ABU4S415_9GAMM</name>
<dbReference type="PIRSF" id="PIRSF031644">
    <property type="entry name" value="UCP031644"/>
    <property type="match status" value="1"/>
</dbReference>
<protein>
    <submittedName>
        <fullName evidence="2">GyrI-like domain-containing protein</fullName>
    </submittedName>
</protein>
<organism evidence="2 3">
    <name type="scientific">Gilvimarinus gilvus</name>
    <dbReference type="NCBI Taxonomy" id="3058038"/>
    <lineage>
        <taxon>Bacteria</taxon>
        <taxon>Pseudomonadati</taxon>
        <taxon>Pseudomonadota</taxon>
        <taxon>Gammaproteobacteria</taxon>
        <taxon>Cellvibrionales</taxon>
        <taxon>Cellvibrionaceae</taxon>
        <taxon>Gilvimarinus</taxon>
    </lineage>
</organism>
<dbReference type="InterPro" id="IPR029442">
    <property type="entry name" value="GyrI-like"/>
</dbReference>
<reference evidence="2 3" key="1">
    <citation type="submission" date="2023-11" db="EMBL/GenBank/DDBJ databases">
        <title>Gilvimarinus fulvus sp. nov., isolated from the surface of Kelp.</title>
        <authorList>
            <person name="Sun Y.Y."/>
            <person name="Gong Y."/>
            <person name="Du Z.J."/>
        </authorList>
    </citation>
    <scope>NUCLEOTIDE SEQUENCE [LARGE SCALE GENOMIC DNA]</scope>
    <source>
        <strain evidence="2 3">SDUM040013</strain>
    </source>
</reference>
<gene>
    <name evidence="2" type="ORF">SCD92_17880</name>
</gene>
<feature type="domain" description="GyrI-like small molecule binding" evidence="1">
    <location>
        <begin position="21"/>
        <end position="199"/>
    </location>
</feature>
<dbReference type="InterPro" id="IPR011256">
    <property type="entry name" value="Reg_factor_effector_dom_sf"/>
</dbReference>
<dbReference type="Gene3D" id="3.20.80.10">
    <property type="entry name" value="Regulatory factor, effector binding domain"/>
    <property type="match status" value="1"/>
</dbReference>
<keyword evidence="3" id="KW-1185">Reference proteome</keyword>
<evidence type="ECO:0000313" key="2">
    <source>
        <dbReference type="EMBL" id="MDX6851252.1"/>
    </source>
</evidence>
<comment type="caution">
    <text evidence="2">The sequence shown here is derived from an EMBL/GenBank/DDBJ whole genome shotgun (WGS) entry which is preliminary data.</text>
</comment>
<accession>A0ABU4S415</accession>